<organism evidence="8 9">
    <name type="scientific">Actinoallomurus oryzae</name>
    <dbReference type="NCBI Taxonomy" id="502180"/>
    <lineage>
        <taxon>Bacteria</taxon>
        <taxon>Bacillati</taxon>
        <taxon>Actinomycetota</taxon>
        <taxon>Actinomycetes</taxon>
        <taxon>Streptosporangiales</taxon>
        <taxon>Thermomonosporaceae</taxon>
        <taxon>Actinoallomurus</taxon>
    </lineage>
</organism>
<dbReference type="Pfam" id="PF00392">
    <property type="entry name" value="GntR"/>
    <property type="match status" value="1"/>
</dbReference>
<dbReference type="InterPro" id="IPR036390">
    <property type="entry name" value="WH_DNA-bd_sf"/>
</dbReference>
<dbReference type="InterPro" id="IPR050109">
    <property type="entry name" value="HTH-type_TetR-like_transc_reg"/>
</dbReference>
<name>A0ABP8QRK7_9ACTN</name>
<dbReference type="Pfam" id="PF00440">
    <property type="entry name" value="TetR_N"/>
    <property type="match status" value="1"/>
</dbReference>
<dbReference type="InterPro" id="IPR009057">
    <property type="entry name" value="Homeodomain-like_sf"/>
</dbReference>
<dbReference type="CDD" id="cd07377">
    <property type="entry name" value="WHTH_GntR"/>
    <property type="match status" value="1"/>
</dbReference>
<evidence type="ECO:0000256" key="4">
    <source>
        <dbReference type="PROSITE-ProRule" id="PRU00335"/>
    </source>
</evidence>
<dbReference type="InterPro" id="IPR036388">
    <property type="entry name" value="WH-like_DNA-bd_sf"/>
</dbReference>
<sequence length="331" mass="35916">MEQSSTEQSPGEQRASRSGRIVAELRQRIATGELAPGDRVPSTREITRRWGVAMATATKVLTQLRHEGLVRAVPGVGTVVATDAGPAPRPTARPSGPRPRRRGGDEEATSDRIVATAIAVADAEGLAAVSMRRVAAELGMATMSLYRHVAGKEDLLAQMMDAAFSERPLPDDPPEGWRARLEVAARTLWAMFRRHPWLAPALSATRPQPIPNGIPFTEWVLGSLDGLLDLQTTLTAHIALFNYVRGHAINIESEAEAEALSGMDAEEWMDTQEPELWKIFATGRFPIFERLATEGYDFDLDDVFDFGLQRFLDGIAALVGEAPGAVSGGAR</sequence>
<proteinExistence type="predicted"/>
<dbReference type="SUPFAM" id="SSF48498">
    <property type="entry name" value="Tetracyclin repressor-like, C-terminal domain"/>
    <property type="match status" value="1"/>
</dbReference>
<evidence type="ECO:0000259" key="6">
    <source>
        <dbReference type="PROSITE" id="PS50949"/>
    </source>
</evidence>
<dbReference type="RefSeq" id="WP_345470630.1">
    <property type="nucleotide sequence ID" value="NZ_BAABHF010000042.1"/>
</dbReference>
<keyword evidence="1" id="KW-0805">Transcription regulation</keyword>
<dbReference type="InterPro" id="IPR001647">
    <property type="entry name" value="HTH_TetR"/>
</dbReference>
<feature type="domain" description="HTH gntR-type" evidence="6">
    <location>
        <begin position="15"/>
        <end position="83"/>
    </location>
</feature>
<dbReference type="PROSITE" id="PS50949">
    <property type="entry name" value="HTH_GNTR"/>
    <property type="match status" value="1"/>
</dbReference>
<dbReference type="PANTHER" id="PTHR30055:SF151">
    <property type="entry name" value="TRANSCRIPTIONAL REGULATORY PROTEIN"/>
    <property type="match status" value="1"/>
</dbReference>
<dbReference type="SUPFAM" id="SSF46785">
    <property type="entry name" value="Winged helix' DNA-binding domain"/>
    <property type="match status" value="1"/>
</dbReference>
<keyword evidence="2 4" id="KW-0238">DNA-binding</keyword>
<evidence type="ECO:0000256" key="5">
    <source>
        <dbReference type="SAM" id="MobiDB-lite"/>
    </source>
</evidence>
<protein>
    <submittedName>
        <fullName evidence="8">GntR family transcriptional regulator</fullName>
    </submittedName>
</protein>
<dbReference type="Gene3D" id="1.10.10.10">
    <property type="entry name" value="Winged helix-like DNA-binding domain superfamily/Winged helix DNA-binding domain"/>
    <property type="match status" value="1"/>
</dbReference>
<feature type="domain" description="HTH tetR-type" evidence="7">
    <location>
        <begin position="107"/>
        <end position="167"/>
    </location>
</feature>
<dbReference type="SMART" id="SM00345">
    <property type="entry name" value="HTH_GNTR"/>
    <property type="match status" value="1"/>
</dbReference>
<dbReference type="InterPro" id="IPR004111">
    <property type="entry name" value="Repressor_TetR_C"/>
</dbReference>
<reference evidence="9" key="1">
    <citation type="journal article" date="2019" name="Int. J. Syst. Evol. Microbiol.">
        <title>The Global Catalogue of Microorganisms (GCM) 10K type strain sequencing project: providing services to taxonomists for standard genome sequencing and annotation.</title>
        <authorList>
            <consortium name="The Broad Institute Genomics Platform"/>
            <consortium name="The Broad Institute Genome Sequencing Center for Infectious Disease"/>
            <person name="Wu L."/>
            <person name="Ma J."/>
        </authorList>
    </citation>
    <scope>NUCLEOTIDE SEQUENCE [LARGE SCALE GENOMIC DNA]</scope>
    <source>
        <strain evidence="9">JCM 17933</strain>
    </source>
</reference>
<evidence type="ECO:0000259" key="7">
    <source>
        <dbReference type="PROSITE" id="PS50977"/>
    </source>
</evidence>
<dbReference type="PANTHER" id="PTHR30055">
    <property type="entry name" value="HTH-TYPE TRANSCRIPTIONAL REGULATOR RUTR"/>
    <property type="match status" value="1"/>
</dbReference>
<dbReference type="PROSITE" id="PS50977">
    <property type="entry name" value="HTH_TETR_2"/>
    <property type="match status" value="1"/>
</dbReference>
<feature type="compositionally biased region" description="Low complexity" evidence="5">
    <location>
        <begin position="81"/>
        <end position="95"/>
    </location>
</feature>
<keyword evidence="3" id="KW-0804">Transcription</keyword>
<accession>A0ABP8QRK7</accession>
<dbReference type="Pfam" id="PF02909">
    <property type="entry name" value="TetR_C_1"/>
    <property type="match status" value="1"/>
</dbReference>
<dbReference type="SUPFAM" id="SSF46689">
    <property type="entry name" value="Homeodomain-like"/>
    <property type="match status" value="1"/>
</dbReference>
<feature type="DNA-binding region" description="H-T-H motif" evidence="4">
    <location>
        <begin position="130"/>
        <end position="149"/>
    </location>
</feature>
<dbReference type="Gene3D" id="1.10.10.60">
    <property type="entry name" value="Homeodomain-like"/>
    <property type="match status" value="1"/>
</dbReference>
<evidence type="ECO:0000313" key="8">
    <source>
        <dbReference type="EMBL" id="GAA4507795.1"/>
    </source>
</evidence>
<evidence type="ECO:0000313" key="9">
    <source>
        <dbReference type="Proteomes" id="UP001500503"/>
    </source>
</evidence>
<feature type="compositionally biased region" description="Polar residues" evidence="5">
    <location>
        <begin position="1"/>
        <end position="11"/>
    </location>
</feature>
<dbReference type="Proteomes" id="UP001500503">
    <property type="component" value="Unassembled WGS sequence"/>
</dbReference>
<feature type="region of interest" description="Disordered" evidence="5">
    <location>
        <begin position="80"/>
        <end position="110"/>
    </location>
</feature>
<feature type="region of interest" description="Disordered" evidence="5">
    <location>
        <begin position="1"/>
        <end position="22"/>
    </location>
</feature>
<evidence type="ECO:0000256" key="2">
    <source>
        <dbReference type="ARBA" id="ARBA00023125"/>
    </source>
</evidence>
<keyword evidence="9" id="KW-1185">Reference proteome</keyword>
<dbReference type="InterPro" id="IPR036271">
    <property type="entry name" value="Tet_transcr_reg_TetR-rel_C_sf"/>
</dbReference>
<comment type="caution">
    <text evidence="8">The sequence shown here is derived from an EMBL/GenBank/DDBJ whole genome shotgun (WGS) entry which is preliminary data.</text>
</comment>
<dbReference type="EMBL" id="BAABHF010000042">
    <property type="protein sequence ID" value="GAA4507795.1"/>
    <property type="molecule type" value="Genomic_DNA"/>
</dbReference>
<evidence type="ECO:0000256" key="1">
    <source>
        <dbReference type="ARBA" id="ARBA00023015"/>
    </source>
</evidence>
<evidence type="ECO:0000256" key="3">
    <source>
        <dbReference type="ARBA" id="ARBA00023163"/>
    </source>
</evidence>
<gene>
    <name evidence="8" type="ORF">GCM10023191_066650</name>
</gene>
<dbReference type="Gene3D" id="1.10.357.10">
    <property type="entry name" value="Tetracycline Repressor, domain 2"/>
    <property type="match status" value="1"/>
</dbReference>
<dbReference type="InterPro" id="IPR000524">
    <property type="entry name" value="Tscrpt_reg_HTH_GntR"/>
</dbReference>